<dbReference type="InterPro" id="IPR039251">
    <property type="entry name" value="OXLD1"/>
</dbReference>
<evidence type="ECO:0000313" key="4">
    <source>
        <dbReference type="Proteomes" id="UP001302812"/>
    </source>
</evidence>
<feature type="compositionally biased region" description="Polar residues" evidence="1">
    <location>
        <begin position="170"/>
        <end position="186"/>
    </location>
</feature>
<dbReference type="AlphaFoldDB" id="A0AAN6QIL0"/>
<gene>
    <name evidence="3" type="ORF">N656DRAFT_846508</name>
</gene>
<keyword evidence="4" id="KW-1185">Reference proteome</keyword>
<reference evidence="3" key="1">
    <citation type="journal article" date="2023" name="Mol. Phylogenet. Evol.">
        <title>Genome-scale phylogeny and comparative genomics of the fungal order Sordariales.</title>
        <authorList>
            <person name="Hensen N."/>
            <person name="Bonometti L."/>
            <person name="Westerberg I."/>
            <person name="Brannstrom I.O."/>
            <person name="Guillou S."/>
            <person name="Cros-Aarteil S."/>
            <person name="Calhoun S."/>
            <person name="Haridas S."/>
            <person name="Kuo A."/>
            <person name="Mondo S."/>
            <person name="Pangilinan J."/>
            <person name="Riley R."/>
            <person name="LaButti K."/>
            <person name="Andreopoulos B."/>
            <person name="Lipzen A."/>
            <person name="Chen C."/>
            <person name="Yan M."/>
            <person name="Daum C."/>
            <person name="Ng V."/>
            <person name="Clum A."/>
            <person name="Steindorff A."/>
            <person name="Ohm R.A."/>
            <person name="Martin F."/>
            <person name="Silar P."/>
            <person name="Natvig D.O."/>
            <person name="Lalanne C."/>
            <person name="Gautier V."/>
            <person name="Ament-Velasquez S.L."/>
            <person name="Kruys A."/>
            <person name="Hutchinson M.I."/>
            <person name="Powell A.J."/>
            <person name="Barry K."/>
            <person name="Miller A.N."/>
            <person name="Grigoriev I.V."/>
            <person name="Debuchy R."/>
            <person name="Gladieux P."/>
            <person name="Hiltunen Thoren M."/>
            <person name="Johannesson H."/>
        </authorList>
    </citation>
    <scope>NUCLEOTIDE SEQUENCE</scope>
    <source>
        <strain evidence="3">CBS 508.74</strain>
    </source>
</reference>
<dbReference type="GO" id="GO:0005739">
    <property type="term" value="C:mitochondrion"/>
    <property type="evidence" value="ECO:0007669"/>
    <property type="project" value="TreeGrafter"/>
</dbReference>
<organism evidence="3 4">
    <name type="scientific">Canariomyces notabilis</name>
    <dbReference type="NCBI Taxonomy" id="2074819"/>
    <lineage>
        <taxon>Eukaryota</taxon>
        <taxon>Fungi</taxon>
        <taxon>Dikarya</taxon>
        <taxon>Ascomycota</taxon>
        <taxon>Pezizomycotina</taxon>
        <taxon>Sordariomycetes</taxon>
        <taxon>Sordariomycetidae</taxon>
        <taxon>Sordariales</taxon>
        <taxon>Chaetomiaceae</taxon>
        <taxon>Canariomyces</taxon>
    </lineage>
</organism>
<accession>A0AAN6QIL0</accession>
<dbReference type="Pfam" id="PF09791">
    <property type="entry name" value="Oxidored-like"/>
    <property type="match status" value="1"/>
</dbReference>
<evidence type="ECO:0000259" key="2">
    <source>
        <dbReference type="Pfam" id="PF09791"/>
    </source>
</evidence>
<dbReference type="GeneID" id="89943358"/>
<reference evidence="3" key="2">
    <citation type="submission" date="2023-05" db="EMBL/GenBank/DDBJ databases">
        <authorList>
            <consortium name="Lawrence Berkeley National Laboratory"/>
            <person name="Steindorff A."/>
            <person name="Hensen N."/>
            <person name="Bonometti L."/>
            <person name="Westerberg I."/>
            <person name="Brannstrom I.O."/>
            <person name="Guillou S."/>
            <person name="Cros-Aarteil S."/>
            <person name="Calhoun S."/>
            <person name="Haridas S."/>
            <person name="Kuo A."/>
            <person name="Mondo S."/>
            <person name="Pangilinan J."/>
            <person name="Riley R."/>
            <person name="Labutti K."/>
            <person name="Andreopoulos B."/>
            <person name="Lipzen A."/>
            <person name="Chen C."/>
            <person name="Yanf M."/>
            <person name="Daum C."/>
            <person name="Ng V."/>
            <person name="Clum A."/>
            <person name="Ohm R."/>
            <person name="Martin F."/>
            <person name="Silar P."/>
            <person name="Natvig D."/>
            <person name="Lalanne C."/>
            <person name="Gautier V."/>
            <person name="Ament-Velasquez S.L."/>
            <person name="Kruys A."/>
            <person name="Hutchinson M.I."/>
            <person name="Powell A.J."/>
            <person name="Barry K."/>
            <person name="Miller A.N."/>
            <person name="Grigoriev I.V."/>
            <person name="Debuchy R."/>
            <person name="Gladieux P."/>
            <person name="Thoren M.H."/>
            <person name="Johannesson H."/>
        </authorList>
    </citation>
    <scope>NUCLEOTIDE SEQUENCE</scope>
    <source>
        <strain evidence="3">CBS 508.74</strain>
    </source>
</reference>
<dbReference type="PANTHER" id="PTHR21193:SF3">
    <property type="entry name" value="OXIDOREDUCTASE-LIKE DOMAIN-CONTAINING PROTEIN 1"/>
    <property type="match status" value="1"/>
</dbReference>
<feature type="compositionally biased region" description="Low complexity" evidence="1">
    <location>
        <begin position="130"/>
        <end position="154"/>
    </location>
</feature>
<sequence>MRRSVFCARPAHAVYRVFGNRQPRRTFATLSTKDDSPPSPIEPSKEQAHPIGPFYESILRTPQPIPKEKPEIPPVTSQNSPAAEAPKPAAEPSKPAPEETPAKASADTATPTTAEEKAKPAARRTRKAKQPAADDTTTKSVPFSSTTTTSSSSYPSPPPQSAPGPALFPQASQAEQTDEPSSNSDVQARARVVFGSRLAGPAERAERLERIRRESRLIAGVLVPPKPEEPDNCCMSGCVNCVWDRFRDEMEDWADKSAEVERRLRARAAAESKEGEEGTGVLEVTGESMAAADDAGRRQGEGLGFHQEAEDRGAVSMDDDGGGSVDNWVPLDSPTAPAAGKRISKDFWDEELYKNLPVGIREFMKQEKRLKEKHMREGSLGG</sequence>
<name>A0AAN6QIL0_9PEZI</name>
<dbReference type="Proteomes" id="UP001302812">
    <property type="component" value="Unassembled WGS sequence"/>
</dbReference>
<dbReference type="PANTHER" id="PTHR21193">
    <property type="entry name" value="OXIDOREDUCTASE-LIKE DOMAIN-CONTAINING PROTEIN 1"/>
    <property type="match status" value="1"/>
</dbReference>
<comment type="caution">
    <text evidence="3">The sequence shown here is derived from an EMBL/GenBank/DDBJ whole genome shotgun (WGS) entry which is preliminary data.</text>
</comment>
<feature type="compositionally biased region" description="Basic residues" evidence="1">
    <location>
        <begin position="120"/>
        <end position="129"/>
    </location>
</feature>
<dbReference type="EMBL" id="MU853348">
    <property type="protein sequence ID" value="KAK4110874.1"/>
    <property type="molecule type" value="Genomic_DNA"/>
</dbReference>
<evidence type="ECO:0000313" key="3">
    <source>
        <dbReference type="EMBL" id="KAK4110874.1"/>
    </source>
</evidence>
<dbReference type="InterPro" id="IPR019180">
    <property type="entry name" value="Oxidoreductase-like_N"/>
</dbReference>
<feature type="compositionally biased region" description="Low complexity" evidence="1">
    <location>
        <begin position="102"/>
        <end position="113"/>
    </location>
</feature>
<feature type="compositionally biased region" description="Low complexity" evidence="1">
    <location>
        <begin position="80"/>
        <end position="93"/>
    </location>
</feature>
<feature type="region of interest" description="Disordered" evidence="1">
    <location>
        <begin position="21"/>
        <end position="188"/>
    </location>
</feature>
<evidence type="ECO:0000256" key="1">
    <source>
        <dbReference type="SAM" id="MobiDB-lite"/>
    </source>
</evidence>
<protein>
    <recommendedName>
        <fullName evidence="2">Oxidoreductase-like domain-containing protein</fullName>
    </recommendedName>
</protein>
<dbReference type="RefSeq" id="XP_064668444.1">
    <property type="nucleotide sequence ID" value="XM_064819232.1"/>
</dbReference>
<feature type="domain" description="Oxidoreductase-like" evidence="2">
    <location>
        <begin position="218"/>
        <end position="261"/>
    </location>
</feature>
<feature type="region of interest" description="Disordered" evidence="1">
    <location>
        <begin position="268"/>
        <end position="341"/>
    </location>
</feature>
<proteinExistence type="predicted"/>